<dbReference type="PANTHER" id="PTHR44156">
    <property type="entry name" value="SUPERNUMERARY LIMBS, ISOFORM B-RELATED"/>
    <property type="match status" value="1"/>
</dbReference>
<dbReference type="PRINTS" id="PR00320">
    <property type="entry name" value="GPROTEINBRPT"/>
</dbReference>
<dbReference type="SUPFAM" id="SSF50978">
    <property type="entry name" value="WD40 repeat-like"/>
    <property type="match status" value="1"/>
</dbReference>
<dbReference type="VEuPathDB" id="TriTrypDB:BSAL_42935"/>
<feature type="repeat" description="WD" evidence="10">
    <location>
        <begin position="108"/>
        <end position="151"/>
    </location>
</feature>
<proteinExistence type="inferred from homology"/>
<evidence type="ECO:0000256" key="6">
    <source>
        <dbReference type="ARBA" id="ARBA00022980"/>
    </source>
</evidence>
<evidence type="ECO:0000256" key="10">
    <source>
        <dbReference type="PROSITE-ProRule" id="PRU00221"/>
    </source>
</evidence>
<dbReference type="GO" id="GO:0005840">
    <property type="term" value="C:ribosome"/>
    <property type="evidence" value="ECO:0007669"/>
    <property type="project" value="UniProtKB-KW"/>
</dbReference>
<evidence type="ECO:0000256" key="9">
    <source>
        <dbReference type="ARBA" id="ARBA00023274"/>
    </source>
</evidence>
<dbReference type="EMBL" id="CYKH01002155">
    <property type="protein sequence ID" value="CUG93449.1"/>
    <property type="molecule type" value="Genomic_DNA"/>
</dbReference>
<dbReference type="SMART" id="SM00320">
    <property type="entry name" value="WD40"/>
    <property type="match status" value="7"/>
</dbReference>
<accession>A0A0S4JPL1</accession>
<evidence type="ECO:0000313" key="14">
    <source>
        <dbReference type="EMBL" id="CUG93449.1"/>
    </source>
</evidence>
<comment type="similarity">
    <text evidence="2">Belongs to the polycystin family.</text>
</comment>
<dbReference type="InterPro" id="IPR036322">
    <property type="entry name" value="WD40_repeat_dom_sf"/>
</dbReference>
<dbReference type="InterPro" id="IPR001680">
    <property type="entry name" value="WD40_rpt"/>
</dbReference>
<evidence type="ECO:0000313" key="15">
    <source>
        <dbReference type="Proteomes" id="UP000051952"/>
    </source>
</evidence>
<feature type="transmembrane region" description="Helical" evidence="11">
    <location>
        <begin position="839"/>
        <end position="866"/>
    </location>
</feature>
<dbReference type="InterPro" id="IPR019775">
    <property type="entry name" value="WD40_repeat_CS"/>
</dbReference>
<dbReference type="InterPro" id="IPR013122">
    <property type="entry name" value="PKD1_2_channel"/>
</dbReference>
<organism evidence="14 15">
    <name type="scientific">Bodo saltans</name>
    <name type="common">Flagellated protozoan</name>
    <dbReference type="NCBI Taxonomy" id="75058"/>
    <lineage>
        <taxon>Eukaryota</taxon>
        <taxon>Discoba</taxon>
        <taxon>Euglenozoa</taxon>
        <taxon>Kinetoplastea</taxon>
        <taxon>Metakinetoplastina</taxon>
        <taxon>Eubodonida</taxon>
        <taxon>Bodonidae</taxon>
        <taxon>Bodo</taxon>
    </lineage>
</organism>
<dbReference type="Pfam" id="PF08016">
    <property type="entry name" value="PKD_channel"/>
    <property type="match status" value="1"/>
</dbReference>
<dbReference type="Proteomes" id="UP000051952">
    <property type="component" value="Unassembled WGS sequence"/>
</dbReference>
<keyword evidence="5" id="KW-0677">Repeat</keyword>
<dbReference type="GO" id="GO:0016020">
    <property type="term" value="C:membrane"/>
    <property type="evidence" value="ECO:0007669"/>
    <property type="project" value="UniProtKB-SubCell"/>
</dbReference>
<dbReference type="OrthoDB" id="444119at2759"/>
<keyword evidence="3 10" id="KW-0853">WD repeat</keyword>
<dbReference type="InterPro" id="IPR020472">
    <property type="entry name" value="WD40_PAC1"/>
</dbReference>
<dbReference type="Pfam" id="PF00400">
    <property type="entry name" value="WD40"/>
    <property type="match status" value="5"/>
</dbReference>
<feature type="repeat" description="WD" evidence="10">
    <location>
        <begin position="66"/>
        <end position="107"/>
    </location>
</feature>
<dbReference type="Gene3D" id="1.10.287.70">
    <property type="match status" value="1"/>
</dbReference>
<dbReference type="Pfam" id="PF20519">
    <property type="entry name" value="Polycystin_dom"/>
    <property type="match status" value="1"/>
</dbReference>
<keyword evidence="8 11" id="KW-0472">Membrane</keyword>
<feature type="domain" description="Polycystin cation channel PKD1/PKD2" evidence="12">
    <location>
        <begin position="658"/>
        <end position="873"/>
    </location>
</feature>
<evidence type="ECO:0000256" key="8">
    <source>
        <dbReference type="ARBA" id="ARBA00023136"/>
    </source>
</evidence>
<feature type="transmembrane region" description="Helical" evidence="11">
    <location>
        <begin position="781"/>
        <end position="799"/>
    </location>
</feature>
<keyword evidence="9" id="KW-0687">Ribonucleoprotein</keyword>
<reference evidence="15" key="1">
    <citation type="submission" date="2015-09" db="EMBL/GenBank/DDBJ databases">
        <authorList>
            <consortium name="Pathogen Informatics"/>
        </authorList>
    </citation>
    <scope>NUCLEOTIDE SEQUENCE [LARGE SCALE GENOMIC DNA]</scope>
    <source>
        <strain evidence="15">Lake Konstanz</strain>
    </source>
</reference>
<dbReference type="PROSITE" id="PS00678">
    <property type="entry name" value="WD_REPEATS_1"/>
    <property type="match status" value="2"/>
</dbReference>
<protein>
    <submittedName>
        <fullName evidence="14">WD40 repeat-containing protein, putative</fullName>
    </submittedName>
</protein>
<gene>
    <name evidence="14" type="ORF">BSAL_42935</name>
</gene>
<evidence type="ECO:0000259" key="12">
    <source>
        <dbReference type="Pfam" id="PF08016"/>
    </source>
</evidence>
<evidence type="ECO:0000256" key="11">
    <source>
        <dbReference type="SAM" id="Phobius"/>
    </source>
</evidence>
<evidence type="ECO:0000256" key="1">
    <source>
        <dbReference type="ARBA" id="ARBA00004141"/>
    </source>
</evidence>
<keyword evidence="15" id="KW-1185">Reference proteome</keyword>
<dbReference type="InterPro" id="IPR046791">
    <property type="entry name" value="Polycystin_dom"/>
</dbReference>
<feature type="transmembrane region" description="Helical" evidence="11">
    <location>
        <begin position="384"/>
        <end position="401"/>
    </location>
</feature>
<dbReference type="InterPro" id="IPR053299">
    <property type="entry name" value="ASTRA_WD_repeat"/>
</dbReference>
<evidence type="ECO:0000259" key="13">
    <source>
        <dbReference type="Pfam" id="PF20519"/>
    </source>
</evidence>
<sequence length="1048" mass="118827">MDLRFMQYNSEFDENEEKSTPIVTWMEKERIFCMAATPGGRIITAGDTSGDISFWDSRTGTKEYDLSGHTEAVLALVVVADLNALFSAGADSTVRLWNLETLQNTMVFEGHRGFIVGLFAMRSETGTGLFSGSDDRTVKQWNSNSGACVHTYKGHKGPVNAITATETNMISGSSDGIIKIWDLGSRRCIRTIEAHTDSIWCLIQLKDGRFASGSTDSSIKIWENIFLNNNAVTLTAHHGKVRKLLSYGPILFSAGADAVIYAWDTRTNNLVRTLKYHTKQISGLTLHNNNLCSSGFDKNVCRWDVQLLLPEKQPIVQFQQLSVAKDQDGDGGDKNEGVNYRRNQKRVREKTPEDIVELYKELPINFVVDALDFKVTSSRLMGEIIFYIPFLICFVFVFMLARPIEDGYYMTQAISDVLVTQQLPSFKNPRTFTEVTTVAWFYTWMTLMVTELWRDRSDLTFPSVQGQNILVGAMRVRQQRATPNSCSFNKHFFNMSVGGLPCYGALDSQGDTSPFVCPQYSLCSNTTTDNANAIAAALSTLGLTSAGFTFDASAGLPYEGQVASYTDGGFAIDFNFSEPLQVQLDKIAAMETLGYVDEVVTRLVDVAFYVYNPSIDVFVSFLMVLEVPYGGTWMPLARTTGFEVFTTRHSGQLGFQVFFFFFVLGFIALFIWQFVADFRKGRTTSFILDAWNVIEFVNLLIFIVMYGYLYSWIIQSRQLKLDDLLAETAYSSILEKTNTYYQSMVWFNAVNTVLTFMKLLKYVRLNDRLNILTRTLSVAQQSLLGVLVLFVYVVFGFALTGNNLYGVAMFNFRNISVSYVALLRALIGDVDYTAMTMETIIVTIFFFWAYMILGQFILLNFLVAVISDGFHEVSMTKSSIPLDQTIVKAFKDARYEFLPKVLRWKFLLLRHRATQTTIVANTLDELVDKRNKMVDEDAAQRQDYDEVEDVLMRKADFKALVPKDDQELLKENETFIDEVWKDMAWEYHHKQMAAKGQDEIEREAIVFEEVEQALRGLSASFPVMEQLKNRLQVQEAKLRPLARSMGIR</sequence>
<feature type="transmembrane region" description="Helical" evidence="11">
    <location>
        <begin position="696"/>
        <end position="714"/>
    </location>
</feature>
<dbReference type="Gene3D" id="2.130.10.10">
    <property type="entry name" value="YVTN repeat-like/Quinoprotein amine dehydrogenase"/>
    <property type="match status" value="2"/>
</dbReference>
<dbReference type="GO" id="GO:1990904">
    <property type="term" value="C:ribonucleoprotein complex"/>
    <property type="evidence" value="ECO:0007669"/>
    <property type="project" value="UniProtKB-KW"/>
</dbReference>
<dbReference type="InterPro" id="IPR015943">
    <property type="entry name" value="WD40/YVTN_repeat-like_dom_sf"/>
</dbReference>
<evidence type="ECO:0000256" key="5">
    <source>
        <dbReference type="ARBA" id="ARBA00022737"/>
    </source>
</evidence>
<feature type="repeat" description="WD" evidence="10">
    <location>
        <begin position="152"/>
        <end position="191"/>
    </location>
</feature>
<keyword evidence="6" id="KW-0689">Ribosomal protein</keyword>
<keyword evidence="7 11" id="KW-1133">Transmembrane helix</keyword>
<evidence type="ECO:0000256" key="7">
    <source>
        <dbReference type="ARBA" id="ARBA00022989"/>
    </source>
</evidence>
<evidence type="ECO:0000256" key="2">
    <source>
        <dbReference type="ARBA" id="ARBA00007200"/>
    </source>
</evidence>
<feature type="transmembrane region" description="Helical" evidence="11">
    <location>
        <begin position="653"/>
        <end position="675"/>
    </location>
</feature>
<dbReference type="AlphaFoldDB" id="A0A0S4JPL1"/>
<dbReference type="CDD" id="cd00200">
    <property type="entry name" value="WD40"/>
    <property type="match status" value="1"/>
</dbReference>
<dbReference type="PROSITE" id="PS50082">
    <property type="entry name" value="WD_REPEATS_2"/>
    <property type="match status" value="4"/>
</dbReference>
<keyword evidence="4 11" id="KW-0812">Transmembrane</keyword>
<feature type="transmembrane region" description="Helical" evidence="11">
    <location>
        <begin position="740"/>
        <end position="760"/>
    </location>
</feature>
<name>A0A0S4JPL1_BODSA</name>
<feature type="domain" description="Polycystin" evidence="13">
    <location>
        <begin position="432"/>
        <end position="637"/>
    </location>
</feature>
<feature type="repeat" description="WD" evidence="10">
    <location>
        <begin position="192"/>
        <end position="223"/>
    </location>
</feature>
<dbReference type="PROSITE" id="PS50294">
    <property type="entry name" value="WD_REPEATS_REGION"/>
    <property type="match status" value="2"/>
</dbReference>
<evidence type="ECO:0000256" key="3">
    <source>
        <dbReference type="ARBA" id="ARBA00022574"/>
    </source>
</evidence>
<evidence type="ECO:0000256" key="4">
    <source>
        <dbReference type="ARBA" id="ARBA00022692"/>
    </source>
</evidence>
<comment type="subcellular location">
    <subcellularLocation>
        <location evidence="1">Membrane</location>
        <topology evidence="1">Multi-pass membrane protein</topology>
    </subcellularLocation>
</comment>